<reference evidence="1" key="1">
    <citation type="submission" date="2023-08" db="EMBL/GenBank/DDBJ databases">
        <authorList>
            <person name="Chen Y."/>
            <person name="Shah S."/>
            <person name="Dougan E. K."/>
            <person name="Thang M."/>
            <person name="Chan C."/>
        </authorList>
    </citation>
    <scope>NUCLEOTIDE SEQUENCE</scope>
</reference>
<comment type="caution">
    <text evidence="1">The sequence shown here is derived from an EMBL/GenBank/DDBJ whole genome shotgun (WGS) entry which is preliminary data.</text>
</comment>
<dbReference type="Proteomes" id="UP001178507">
    <property type="component" value="Unassembled WGS sequence"/>
</dbReference>
<gene>
    <name evidence="1" type="ORF">EVOR1521_LOCUS18039</name>
</gene>
<protein>
    <recommendedName>
        <fullName evidence="3">Poly [ADP-ribose] polymerase</fullName>
    </recommendedName>
</protein>
<accession>A0AA36IUF5</accession>
<organism evidence="1 2">
    <name type="scientific">Effrenium voratum</name>
    <dbReference type="NCBI Taxonomy" id="2562239"/>
    <lineage>
        <taxon>Eukaryota</taxon>
        <taxon>Sar</taxon>
        <taxon>Alveolata</taxon>
        <taxon>Dinophyceae</taxon>
        <taxon>Suessiales</taxon>
        <taxon>Symbiodiniaceae</taxon>
        <taxon>Effrenium</taxon>
    </lineage>
</organism>
<evidence type="ECO:0008006" key="3">
    <source>
        <dbReference type="Google" id="ProtNLM"/>
    </source>
</evidence>
<name>A0AA36IUF5_9DINO</name>
<evidence type="ECO:0000313" key="1">
    <source>
        <dbReference type="EMBL" id="CAJ1393104.1"/>
    </source>
</evidence>
<dbReference type="AlphaFoldDB" id="A0AA36IUF5"/>
<sequence>MQLPELAPPLAVPSPPAEAPVPLGVQIPTAKCEEGSVWEPEGRNEVIVLPAMGSVTGESQAKPKPGQILQAMPWFLANQDDSELSFLLPHDWSQDCLELLSCSCGALLVLAFLGIITSLVMMIFNEVMPFICPSHHVQCRLRELTPNESSRRVNVSIFLLCSITLPIAMAACQSHCMCLRVFLREGGLWPWLKGRRDAVLRRCAAAPSALRRCCWRPSKSRVQPGESRELQRCFGVHQDFDVILPSNNFKGIPGLGKKLSPGFPKHWHHTVPDFHETVELSTIEGQGAEIARLVLDDPTWHQPPRCERVLRIESSGAWVAYCSRKAQLRREALAPVPVGPAPEWADLDASVNEQFLLYGTTLHAARLAEFSGQVPGTPDCQRHVLLRRLGGGSQFCETGFMAHEQATEAGYNKDSLDSPWVVLVCRVLLGRPLCHHGQRVGPRLHRDWESGKYGSILLQLDGRREYLLPPEVAEGAYPEFLLILR</sequence>
<evidence type="ECO:0000313" key="2">
    <source>
        <dbReference type="Proteomes" id="UP001178507"/>
    </source>
</evidence>
<keyword evidence="2" id="KW-1185">Reference proteome</keyword>
<proteinExistence type="predicted"/>
<dbReference type="Gene3D" id="3.90.228.10">
    <property type="match status" value="1"/>
</dbReference>
<dbReference type="EMBL" id="CAUJNA010002480">
    <property type="protein sequence ID" value="CAJ1393104.1"/>
    <property type="molecule type" value="Genomic_DNA"/>
</dbReference>